<dbReference type="EMBL" id="OZ035833">
    <property type="protein sequence ID" value="CAL1572884.1"/>
    <property type="molecule type" value="Genomic_DNA"/>
</dbReference>
<sequence>MQQAQQQSVPSLLDLLHLASGSGSMVLFDLHRPPPAHPHRDTWIQRILDVVLNQSAIPPSQVLWLPSDLRDQVQELEPDLQQTSGSQRPLEDLQRNNIVRLNLHYSHVSASMVRQYALLNISVNLYVVSEPWLFSVAWCSGVQSVTSNCPHTLRDMRRPLLLMSPVQYQTLWTLSDLVSLLLVLLLFCFHWWRERSLSLISAHRALDTGTYISTELCEVWSVSSANAEDSL</sequence>
<feature type="transmembrane region" description="Helical" evidence="8">
    <location>
        <begin position="171"/>
        <end position="192"/>
    </location>
</feature>
<keyword evidence="4" id="KW-0378">Hydrolase</keyword>
<comment type="similarity">
    <text evidence="2">Belongs to the glycerophosphoryl diester phosphodiesterase family.</text>
</comment>
<dbReference type="AlphaFoldDB" id="A0AAV2JCI3"/>
<evidence type="ECO:0000313" key="10">
    <source>
        <dbReference type="EMBL" id="CAL1572884.1"/>
    </source>
</evidence>
<comment type="subcellular location">
    <subcellularLocation>
        <location evidence="1">Membrane</location>
        <topology evidence="1">Multi-pass membrane protein</topology>
    </subcellularLocation>
</comment>
<evidence type="ECO:0000256" key="7">
    <source>
        <dbReference type="ARBA" id="ARBA00023180"/>
    </source>
</evidence>
<dbReference type="PROSITE" id="PS51704">
    <property type="entry name" value="GP_PDE"/>
    <property type="match status" value="1"/>
</dbReference>
<evidence type="ECO:0000256" key="6">
    <source>
        <dbReference type="ARBA" id="ARBA00023136"/>
    </source>
</evidence>
<evidence type="ECO:0000256" key="2">
    <source>
        <dbReference type="ARBA" id="ARBA00007277"/>
    </source>
</evidence>
<evidence type="ECO:0000256" key="1">
    <source>
        <dbReference type="ARBA" id="ARBA00004141"/>
    </source>
</evidence>
<accession>A0AAV2JCI3</accession>
<dbReference type="PANTHER" id="PTHR23344">
    <property type="entry name" value="GLYCEROPHOSPHORYL DIESTER PHOSPHODIESTERASE"/>
    <property type="match status" value="1"/>
</dbReference>
<evidence type="ECO:0000256" key="5">
    <source>
        <dbReference type="ARBA" id="ARBA00022989"/>
    </source>
</evidence>
<reference evidence="10 11" key="1">
    <citation type="submission" date="2024-04" db="EMBL/GenBank/DDBJ databases">
        <authorList>
            <person name="Waldvogel A.-M."/>
            <person name="Schoenle A."/>
        </authorList>
    </citation>
    <scope>NUCLEOTIDE SEQUENCE [LARGE SCALE GENOMIC DNA]</scope>
</reference>
<dbReference type="GO" id="GO:0008889">
    <property type="term" value="F:glycerophosphodiester phosphodiesterase activity"/>
    <property type="evidence" value="ECO:0007669"/>
    <property type="project" value="TreeGrafter"/>
</dbReference>
<dbReference type="InterPro" id="IPR017946">
    <property type="entry name" value="PLC-like_Pdiesterase_TIM-brl"/>
</dbReference>
<evidence type="ECO:0000259" key="9">
    <source>
        <dbReference type="PROSITE" id="PS51704"/>
    </source>
</evidence>
<proteinExistence type="inferred from homology"/>
<evidence type="ECO:0000256" key="8">
    <source>
        <dbReference type="SAM" id="Phobius"/>
    </source>
</evidence>
<dbReference type="GO" id="GO:0006629">
    <property type="term" value="P:lipid metabolic process"/>
    <property type="evidence" value="ECO:0007669"/>
    <property type="project" value="InterPro"/>
</dbReference>
<dbReference type="GO" id="GO:0016020">
    <property type="term" value="C:membrane"/>
    <property type="evidence" value="ECO:0007669"/>
    <property type="project" value="UniProtKB-SubCell"/>
</dbReference>
<evidence type="ECO:0000256" key="3">
    <source>
        <dbReference type="ARBA" id="ARBA00022692"/>
    </source>
</evidence>
<gene>
    <name evidence="10" type="ORF">KC01_LOCUS4882</name>
</gene>
<keyword evidence="11" id="KW-1185">Reference proteome</keyword>
<dbReference type="InterPro" id="IPR030395">
    <property type="entry name" value="GP_PDE_dom"/>
</dbReference>
<protein>
    <recommendedName>
        <fullName evidence="9">GP-PDE domain-containing protein</fullName>
    </recommendedName>
</protein>
<dbReference type="Gene3D" id="3.20.20.190">
    <property type="entry name" value="Phosphatidylinositol (PI) phosphodiesterase"/>
    <property type="match status" value="1"/>
</dbReference>
<dbReference type="Proteomes" id="UP001497482">
    <property type="component" value="Chromosome 11"/>
</dbReference>
<name>A0AAV2JCI3_KNICA</name>
<keyword evidence="6 8" id="KW-0472">Membrane</keyword>
<feature type="domain" description="GP-PDE" evidence="9">
    <location>
        <begin position="1"/>
        <end position="157"/>
    </location>
</feature>
<keyword evidence="3 8" id="KW-0812">Transmembrane</keyword>
<dbReference type="SUPFAM" id="SSF51695">
    <property type="entry name" value="PLC-like phosphodiesterases"/>
    <property type="match status" value="1"/>
</dbReference>
<keyword evidence="5 8" id="KW-1133">Transmembrane helix</keyword>
<dbReference type="PANTHER" id="PTHR23344:SF13">
    <property type="entry name" value="GLYCEROPHOSPHODIESTER PHOSPHODIESTERASE DOMAIN-CONTAINING PROTEIN 4"/>
    <property type="match status" value="1"/>
</dbReference>
<evidence type="ECO:0000256" key="4">
    <source>
        <dbReference type="ARBA" id="ARBA00022801"/>
    </source>
</evidence>
<organism evidence="10 11">
    <name type="scientific">Knipowitschia caucasica</name>
    <name type="common">Caucasian dwarf goby</name>
    <name type="synonym">Pomatoschistus caucasicus</name>
    <dbReference type="NCBI Taxonomy" id="637954"/>
    <lineage>
        <taxon>Eukaryota</taxon>
        <taxon>Metazoa</taxon>
        <taxon>Chordata</taxon>
        <taxon>Craniata</taxon>
        <taxon>Vertebrata</taxon>
        <taxon>Euteleostomi</taxon>
        <taxon>Actinopterygii</taxon>
        <taxon>Neopterygii</taxon>
        <taxon>Teleostei</taxon>
        <taxon>Neoteleostei</taxon>
        <taxon>Acanthomorphata</taxon>
        <taxon>Gobiaria</taxon>
        <taxon>Gobiiformes</taxon>
        <taxon>Gobioidei</taxon>
        <taxon>Gobiidae</taxon>
        <taxon>Gobiinae</taxon>
        <taxon>Knipowitschia</taxon>
    </lineage>
</organism>
<keyword evidence="7" id="KW-0325">Glycoprotein</keyword>
<evidence type="ECO:0000313" key="11">
    <source>
        <dbReference type="Proteomes" id="UP001497482"/>
    </source>
</evidence>